<gene>
    <name evidence="1" type="ORF">NK662_23310</name>
</gene>
<name>A0AA42BTC1_9BACI</name>
<evidence type="ECO:0000313" key="2">
    <source>
        <dbReference type="Proteomes" id="UP001156102"/>
    </source>
</evidence>
<dbReference type="AlphaFoldDB" id="A0AA42BTC1"/>
<reference evidence="1" key="1">
    <citation type="submission" date="2022-07" db="EMBL/GenBank/DDBJ databases">
        <authorList>
            <person name="Li W.-J."/>
            <person name="Deng Q.-Q."/>
        </authorList>
    </citation>
    <scope>NUCLEOTIDE SEQUENCE</scope>
    <source>
        <strain evidence="1">SYSU M60031</strain>
    </source>
</reference>
<comment type="caution">
    <text evidence="1">The sequence shown here is derived from an EMBL/GenBank/DDBJ whole genome shotgun (WGS) entry which is preliminary data.</text>
</comment>
<feature type="non-terminal residue" evidence="1">
    <location>
        <position position="1"/>
    </location>
</feature>
<dbReference type="Proteomes" id="UP001156102">
    <property type="component" value="Unassembled WGS sequence"/>
</dbReference>
<evidence type="ECO:0000313" key="1">
    <source>
        <dbReference type="EMBL" id="MCP8971439.1"/>
    </source>
</evidence>
<proteinExistence type="predicted"/>
<protein>
    <submittedName>
        <fullName evidence="1">Uncharacterized protein</fullName>
    </submittedName>
</protein>
<sequence>RQLFPLRCKPASATHHPYTRRTIQQPALIARIHYIYVSYYHQIYYVRHMHASIHLIDIINN</sequence>
<accession>A0AA42BTC1</accession>
<organism evidence="1 2">
    <name type="scientific">Ectobacillus ponti</name>
    <dbReference type="NCBI Taxonomy" id="2961894"/>
    <lineage>
        <taxon>Bacteria</taxon>
        <taxon>Bacillati</taxon>
        <taxon>Bacillota</taxon>
        <taxon>Bacilli</taxon>
        <taxon>Bacillales</taxon>
        <taxon>Bacillaceae</taxon>
        <taxon>Ectobacillus</taxon>
    </lineage>
</organism>
<dbReference type="EMBL" id="JANCLT010000093">
    <property type="protein sequence ID" value="MCP8971439.1"/>
    <property type="molecule type" value="Genomic_DNA"/>
</dbReference>
<keyword evidence="2" id="KW-1185">Reference proteome</keyword>